<proteinExistence type="predicted"/>
<dbReference type="EMBL" id="ASHM01060179">
    <property type="protein sequence ID" value="PNX89556.1"/>
    <property type="molecule type" value="Genomic_DNA"/>
</dbReference>
<dbReference type="ExpressionAtlas" id="A0A2K3MFJ7">
    <property type="expression patterns" value="baseline"/>
</dbReference>
<dbReference type="AlphaFoldDB" id="A0A2K3MFJ7"/>
<dbReference type="PROSITE" id="PS50994">
    <property type="entry name" value="INTEGRASE"/>
    <property type="match status" value="1"/>
</dbReference>
<name>A0A2K3MFJ7_TRIPR</name>
<feature type="domain" description="Integrase catalytic" evidence="1">
    <location>
        <begin position="115"/>
        <end position="280"/>
    </location>
</feature>
<dbReference type="GO" id="GO:0015074">
    <property type="term" value="P:DNA integration"/>
    <property type="evidence" value="ECO:0007669"/>
    <property type="project" value="InterPro"/>
</dbReference>
<dbReference type="InterPro" id="IPR039537">
    <property type="entry name" value="Retrotran_Ty1/copia-like"/>
</dbReference>
<organism evidence="2 3">
    <name type="scientific">Trifolium pratense</name>
    <name type="common">Red clover</name>
    <dbReference type="NCBI Taxonomy" id="57577"/>
    <lineage>
        <taxon>Eukaryota</taxon>
        <taxon>Viridiplantae</taxon>
        <taxon>Streptophyta</taxon>
        <taxon>Embryophyta</taxon>
        <taxon>Tracheophyta</taxon>
        <taxon>Spermatophyta</taxon>
        <taxon>Magnoliopsida</taxon>
        <taxon>eudicotyledons</taxon>
        <taxon>Gunneridae</taxon>
        <taxon>Pentapetalae</taxon>
        <taxon>rosids</taxon>
        <taxon>fabids</taxon>
        <taxon>Fabales</taxon>
        <taxon>Fabaceae</taxon>
        <taxon>Papilionoideae</taxon>
        <taxon>50 kb inversion clade</taxon>
        <taxon>NPAAA clade</taxon>
        <taxon>Hologalegina</taxon>
        <taxon>IRL clade</taxon>
        <taxon>Trifolieae</taxon>
        <taxon>Trifolium</taxon>
    </lineage>
</organism>
<dbReference type="PANTHER" id="PTHR42648">
    <property type="entry name" value="TRANSPOSASE, PUTATIVE-RELATED"/>
    <property type="match status" value="1"/>
</dbReference>
<sequence length="303" mass="34583">VHHTTSLSIPTIWPIVYLIKGMIKLPWEMAKGSNTILLEGSVGPDGLYKFMPFEFNPTAQSSPSLHLNKTPSLFSSHLSALNKNIQCNNALTIGHVDNTLHTWHLRLHAPLSTTIYTKPFEVIHCDLWGPAPFKSYYGYNYYITFVDTYTKYTWFYLLNQKSDALKAFTQFLKLIQNQYQTSVKAVQSDWGGEFRPFTAMLNTLGIQHRLTCPHTSHQNGTVERKHRQIVEMGLTLLSQASLPLHFWDHSFTHAVHLINKLPSSALSSFKSPHHALFDSCPDYTQLRVTNVLMPMAESTYPKM</sequence>
<evidence type="ECO:0000313" key="3">
    <source>
        <dbReference type="Proteomes" id="UP000236291"/>
    </source>
</evidence>
<comment type="caution">
    <text evidence="2">The sequence shown here is derived from an EMBL/GenBank/DDBJ whole genome shotgun (WGS) entry which is preliminary data.</text>
</comment>
<evidence type="ECO:0000313" key="2">
    <source>
        <dbReference type="EMBL" id="PNX89556.1"/>
    </source>
</evidence>
<accession>A0A2K3MFJ7</accession>
<dbReference type="InterPro" id="IPR001584">
    <property type="entry name" value="Integrase_cat-core"/>
</dbReference>
<dbReference type="SUPFAM" id="SSF53098">
    <property type="entry name" value="Ribonuclease H-like"/>
    <property type="match status" value="1"/>
</dbReference>
<protein>
    <submittedName>
        <fullName evidence="2">Retrovirus-related Pol polyprotein from transposon TNT 1-94</fullName>
    </submittedName>
</protein>
<dbReference type="STRING" id="57577.A0A2K3MFJ7"/>
<gene>
    <name evidence="2" type="ORF">L195_g045676</name>
</gene>
<reference evidence="2 3" key="2">
    <citation type="journal article" date="2017" name="Front. Plant Sci.">
        <title>Gene Classification and Mining of Molecular Markers Useful in Red Clover (Trifolium pratense) Breeding.</title>
        <authorList>
            <person name="Istvanek J."/>
            <person name="Dluhosova J."/>
            <person name="Dluhos P."/>
            <person name="Patkova L."/>
            <person name="Nedelnik J."/>
            <person name="Repkova J."/>
        </authorList>
    </citation>
    <scope>NUCLEOTIDE SEQUENCE [LARGE SCALE GENOMIC DNA]</scope>
    <source>
        <strain evidence="3">cv. Tatra</strain>
        <tissue evidence="2">Young leaves</tissue>
    </source>
</reference>
<feature type="non-terminal residue" evidence="2">
    <location>
        <position position="1"/>
    </location>
</feature>
<dbReference type="PANTHER" id="PTHR42648:SF26">
    <property type="entry name" value="INTEGRASE CATALYTIC DOMAIN-CONTAINING PROTEIN"/>
    <property type="match status" value="1"/>
</dbReference>
<dbReference type="InterPro" id="IPR012337">
    <property type="entry name" value="RNaseH-like_sf"/>
</dbReference>
<dbReference type="Pfam" id="PF00665">
    <property type="entry name" value="rve"/>
    <property type="match status" value="1"/>
</dbReference>
<dbReference type="InterPro" id="IPR036397">
    <property type="entry name" value="RNaseH_sf"/>
</dbReference>
<dbReference type="Proteomes" id="UP000236291">
    <property type="component" value="Unassembled WGS sequence"/>
</dbReference>
<dbReference type="Gene3D" id="3.30.420.10">
    <property type="entry name" value="Ribonuclease H-like superfamily/Ribonuclease H"/>
    <property type="match status" value="1"/>
</dbReference>
<dbReference type="GO" id="GO:0003676">
    <property type="term" value="F:nucleic acid binding"/>
    <property type="evidence" value="ECO:0007669"/>
    <property type="project" value="InterPro"/>
</dbReference>
<reference evidence="2 3" key="1">
    <citation type="journal article" date="2014" name="Am. J. Bot.">
        <title>Genome assembly and annotation for red clover (Trifolium pratense; Fabaceae).</title>
        <authorList>
            <person name="Istvanek J."/>
            <person name="Jaros M."/>
            <person name="Krenek A."/>
            <person name="Repkova J."/>
        </authorList>
    </citation>
    <scope>NUCLEOTIDE SEQUENCE [LARGE SCALE GENOMIC DNA]</scope>
    <source>
        <strain evidence="3">cv. Tatra</strain>
        <tissue evidence="2">Young leaves</tissue>
    </source>
</reference>
<evidence type="ECO:0000259" key="1">
    <source>
        <dbReference type="PROSITE" id="PS50994"/>
    </source>
</evidence>